<gene>
    <name evidence="2" type="primary">pif1_45</name>
    <name evidence="2" type="ORF">TNCT_633821</name>
</gene>
<evidence type="ECO:0000256" key="1">
    <source>
        <dbReference type="SAM" id="MobiDB-lite"/>
    </source>
</evidence>
<keyword evidence="2" id="KW-0547">Nucleotide-binding</keyword>
<dbReference type="GO" id="GO:0004386">
    <property type="term" value="F:helicase activity"/>
    <property type="evidence" value="ECO:0007669"/>
    <property type="project" value="UniProtKB-KW"/>
</dbReference>
<dbReference type="Proteomes" id="UP000887116">
    <property type="component" value="Unassembled WGS sequence"/>
</dbReference>
<proteinExistence type="predicted"/>
<keyword evidence="2" id="KW-0067">ATP-binding</keyword>
<name>A0A8X6G9E4_TRICU</name>
<dbReference type="EMBL" id="BMAO01021790">
    <property type="protein sequence ID" value="GFQ77413.1"/>
    <property type="molecule type" value="Genomic_DNA"/>
</dbReference>
<keyword evidence="2" id="KW-0347">Helicase</keyword>
<keyword evidence="3" id="KW-1185">Reference proteome</keyword>
<dbReference type="PANTHER" id="PTHR45786">
    <property type="entry name" value="DNA BINDING PROTEIN-LIKE"/>
    <property type="match status" value="1"/>
</dbReference>
<protein>
    <submittedName>
        <fullName evidence="2">ATP-dependent DNA helicase PIF1</fullName>
    </submittedName>
</protein>
<feature type="compositionally biased region" description="Basic and acidic residues" evidence="1">
    <location>
        <begin position="1"/>
        <end position="21"/>
    </location>
</feature>
<dbReference type="AlphaFoldDB" id="A0A8X6G9E4"/>
<evidence type="ECO:0000313" key="2">
    <source>
        <dbReference type="EMBL" id="GFQ77413.1"/>
    </source>
</evidence>
<accession>A0A8X6G9E4</accession>
<feature type="region of interest" description="Disordered" evidence="1">
    <location>
        <begin position="1"/>
        <end position="23"/>
    </location>
</feature>
<dbReference type="PANTHER" id="PTHR45786:SF74">
    <property type="entry name" value="ATP-DEPENDENT DNA HELICASE"/>
    <property type="match status" value="1"/>
</dbReference>
<comment type="caution">
    <text evidence="2">The sequence shown here is derived from an EMBL/GenBank/DDBJ whole genome shotgun (WGS) entry which is preliminary data.</text>
</comment>
<dbReference type="OrthoDB" id="6437323at2759"/>
<evidence type="ECO:0000313" key="3">
    <source>
        <dbReference type="Proteomes" id="UP000887116"/>
    </source>
</evidence>
<sequence length="333" mass="38561">MRRKRENEAPQEQESRRESNRLRMAHLRASETVEEQGTRRKFKSLQMMQTRISETAQNREERLECQRNVTHCSRMAIWKDKENAAYFYNPSIEYKSDTSCILGPMSISCQFCDAMKFKGEAPGLCCSGGKVHLPVLRDPPEPLHTLLSSDSVCAKLFQKNIRRYNSCFQMTSFGSSKQIIETGFMPTFKVQGQVYHRIGSIFACPAEEPKFLQIYFIDSNTEQAEQRCKIVQQVKQDLVLKLQDMLQRNNSYIQSFKSAIENLGPDFRIIIHADKVPAGEHSRRFNEPTTSEVAVIMAGDQHGKRDIVYWKQEIAQYKTFVTRTGPMMRYNIL</sequence>
<reference evidence="2" key="1">
    <citation type="submission" date="2020-07" db="EMBL/GenBank/DDBJ databases">
        <title>Multicomponent nature underlies the extraordinary mechanical properties of spider dragline silk.</title>
        <authorList>
            <person name="Kono N."/>
            <person name="Nakamura H."/>
            <person name="Mori M."/>
            <person name="Yoshida Y."/>
            <person name="Ohtoshi R."/>
            <person name="Malay A.D."/>
            <person name="Moran D.A.P."/>
            <person name="Tomita M."/>
            <person name="Numata K."/>
            <person name="Arakawa K."/>
        </authorList>
    </citation>
    <scope>NUCLEOTIDE SEQUENCE</scope>
</reference>
<keyword evidence="2" id="KW-0378">Hydrolase</keyword>
<organism evidence="2 3">
    <name type="scientific">Trichonephila clavata</name>
    <name type="common">Joro spider</name>
    <name type="synonym">Nephila clavata</name>
    <dbReference type="NCBI Taxonomy" id="2740835"/>
    <lineage>
        <taxon>Eukaryota</taxon>
        <taxon>Metazoa</taxon>
        <taxon>Ecdysozoa</taxon>
        <taxon>Arthropoda</taxon>
        <taxon>Chelicerata</taxon>
        <taxon>Arachnida</taxon>
        <taxon>Araneae</taxon>
        <taxon>Araneomorphae</taxon>
        <taxon>Entelegynae</taxon>
        <taxon>Araneoidea</taxon>
        <taxon>Nephilidae</taxon>
        <taxon>Trichonephila</taxon>
    </lineage>
</organism>